<comment type="similarity">
    <text evidence="6">Belongs to the class-I aminoacyl-tRNA synthetase family.</text>
</comment>
<keyword evidence="1 6" id="KW-0436">Ligase</keyword>
<dbReference type="Pfam" id="PF00579">
    <property type="entry name" value="tRNA-synt_1b"/>
    <property type="match status" value="1"/>
</dbReference>
<evidence type="ECO:0000256" key="1">
    <source>
        <dbReference type="ARBA" id="ARBA00022598"/>
    </source>
</evidence>
<evidence type="ECO:0000313" key="7">
    <source>
        <dbReference type="EMBL" id="KAF0919239.1"/>
    </source>
</evidence>
<gene>
    <name evidence="7" type="ORF">E2562_029010</name>
</gene>
<dbReference type="GO" id="GO:0004831">
    <property type="term" value="F:tyrosine-tRNA ligase activity"/>
    <property type="evidence" value="ECO:0007669"/>
    <property type="project" value="TreeGrafter"/>
</dbReference>
<evidence type="ECO:0000256" key="4">
    <source>
        <dbReference type="ARBA" id="ARBA00022917"/>
    </source>
</evidence>
<name>A0A6G1E394_9ORYZ</name>
<dbReference type="PANTHER" id="PTHR46264">
    <property type="entry name" value="TYROSINE-TRNA LIGASE"/>
    <property type="match status" value="1"/>
</dbReference>
<evidence type="ECO:0000256" key="3">
    <source>
        <dbReference type="ARBA" id="ARBA00022840"/>
    </source>
</evidence>
<dbReference type="SUPFAM" id="SSF52374">
    <property type="entry name" value="Nucleotidylyl transferase"/>
    <property type="match status" value="1"/>
</dbReference>
<keyword evidence="3 6" id="KW-0067">ATP-binding</keyword>
<evidence type="ECO:0000256" key="6">
    <source>
        <dbReference type="RuleBase" id="RU363036"/>
    </source>
</evidence>
<reference evidence="7 8" key="1">
    <citation type="submission" date="2019-11" db="EMBL/GenBank/DDBJ databases">
        <title>Whole genome sequence of Oryza granulata.</title>
        <authorList>
            <person name="Li W."/>
        </authorList>
    </citation>
    <scope>NUCLEOTIDE SEQUENCE [LARGE SCALE GENOMIC DNA]</scope>
    <source>
        <strain evidence="8">cv. Menghai</strain>
        <tissue evidence="7">Leaf</tissue>
    </source>
</reference>
<dbReference type="EMBL" id="SPHZ02000005">
    <property type="protein sequence ID" value="KAF0919239.1"/>
    <property type="molecule type" value="Genomic_DNA"/>
</dbReference>
<organism evidence="7 8">
    <name type="scientific">Oryza meyeriana var. granulata</name>
    <dbReference type="NCBI Taxonomy" id="110450"/>
    <lineage>
        <taxon>Eukaryota</taxon>
        <taxon>Viridiplantae</taxon>
        <taxon>Streptophyta</taxon>
        <taxon>Embryophyta</taxon>
        <taxon>Tracheophyta</taxon>
        <taxon>Spermatophyta</taxon>
        <taxon>Magnoliopsida</taxon>
        <taxon>Liliopsida</taxon>
        <taxon>Poales</taxon>
        <taxon>Poaceae</taxon>
        <taxon>BOP clade</taxon>
        <taxon>Oryzoideae</taxon>
        <taxon>Oryzeae</taxon>
        <taxon>Oryzinae</taxon>
        <taxon>Oryza</taxon>
        <taxon>Oryza meyeriana</taxon>
    </lineage>
</organism>
<dbReference type="InterPro" id="IPR002305">
    <property type="entry name" value="aa-tRNA-synth_Ic"/>
</dbReference>
<dbReference type="InterPro" id="IPR050489">
    <property type="entry name" value="Tyr-tRNA_synthase"/>
</dbReference>
<dbReference type="AlphaFoldDB" id="A0A6G1E394"/>
<keyword evidence="2 6" id="KW-0547">Nucleotide-binding</keyword>
<evidence type="ECO:0000313" key="8">
    <source>
        <dbReference type="Proteomes" id="UP000479710"/>
    </source>
</evidence>
<comment type="caution">
    <text evidence="7">The sequence shown here is derived from an EMBL/GenBank/DDBJ whole genome shotgun (WGS) entry which is preliminary data.</text>
</comment>
<sequence>KLPNLLQYPEEEYRRNLFQSIYMDDNVVEISRKIVHAFCPPKLVEGNPCLEYIKYIILPWYGKFEVVRKKEDGGDKTFLSMEELTDDYVSGALHPGDGKLALANSVNKILQPVHYHFRSNAEAKNAAAGIEEY</sequence>
<evidence type="ECO:0000256" key="5">
    <source>
        <dbReference type="ARBA" id="ARBA00023146"/>
    </source>
</evidence>
<protein>
    <submittedName>
        <fullName evidence="7">Uncharacterized protein</fullName>
    </submittedName>
</protein>
<keyword evidence="5 6" id="KW-0030">Aminoacyl-tRNA synthetase</keyword>
<dbReference type="Gene3D" id="1.10.240.10">
    <property type="entry name" value="Tyrosyl-Transfer RNA Synthetase"/>
    <property type="match status" value="1"/>
</dbReference>
<dbReference type="PANTHER" id="PTHR46264:SF7">
    <property type="entry name" value="TYROSINE--TRNA LIGASE"/>
    <property type="match status" value="1"/>
</dbReference>
<keyword evidence="8" id="KW-1185">Reference proteome</keyword>
<dbReference type="OrthoDB" id="584581at2759"/>
<dbReference type="GO" id="GO:0005737">
    <property type="term" value="C:cytoplasm"/>
    <property type="evidence" value="ECO:0007669"/>
    <property type="project" value="TreeGrafter"/>
</dbReference>
<dbReference type="GO" id="GO:0005524">
    <property type="term" value="F:ATP binding"/>
    <property type="evidence" value="ECO:0007669"/>
    <property type="project" value="UniProtKB-KW"/>
</dbReference>
<dbReference type="GO" id="GO:0006437">
    <property type="term" value="P:tyrosyl-tRNA aminoacylation"/>
    <property type="evidence" value="ECO:0007669"/>
    <property type="project" value="TreeGrafter"/>
</dbReference>
<keyword evidence="4 6" id="KW-0648">Protein biosynthesis</keyword>
<accession>A0A6G1E394</accession>
<feature type="non-terminal residue" evidence="7">
    <location>
        <position position="1"/>
    </location>
</feature>
<evidence type="ECO:0000256" key="2">
    <source>
        <dbReference type="ARBA" id="ARBA00022741"/>
    </source>
</evidence>
<dbReference type="Proteomes" id="UP000479710">
    <property type="component" value="Unassembled WGS sequence"/>
</dbReference>
<proteinExistence type="inferred from homology"/>